<name>A0AA87ZI43_FICCA</name>
<accession>A0AA87ZI43</accession>
<sequence>MWLLDLVDLAQSLCTWSLAKRKHLEVMGTPVRCLLRALRYLNVLCGLGYSGDPIGLNSECSRWVDTLQCRHKWAPCQSERAVDIDDGIGPVTSGVSGVRRRIMSVVSGHCRQPFCPGQWHGLRSCPIRGTRRVALVWWTCGCSTRFPRKNLSLVGSDPIGSNRSTSWNLVLMSSCNRFTPGKGIPSPDNYIINTNRHGAMN</sequence>
<organism evidence="1 2">
    <name type="scientific">Ficus carica</name>
    <name type="common">Common fig</name>
    <dbReference type="NCBI Taxonomy" id="3494"/>
    <lineage>
        <taxon>Eukaryota</taxon>
        <taxon>Viridiplantae</taxon>
        <taxon>Streptophyta</taxon>
        <taxon>Embryophyta</taxon>
        <taxon>Tracheophyta</taxon>
        <taxon>Spermatophyta</taxon>
        <taxon>Magnoliopsida</taxon>
        <taxon>eudicotyledons</taxon>
        <taxon>Gunneridae</taxon>
        <taxon>Pentapetalae</taxon>
        <taxon>rosids</taxon>
        <taxon>fabids</taxon>
        <taxon>Rosales</taxon>
        <taxon>Moraceae</taxon>
        <taxon>Ficeae</taxon>
        <taxon>Ficus</taxon>
    </lineage>
</organism>
<comment type="caution">
    <text evidence="1">The sequence shown here is derived from an EMBL/GenBank/DDBJ whole genome shotgun (WGS) entry which is preliminary data.</text>
</comment>
<evidence type="ECO:0000313" key="2">
    <source>
        <dbReference type="Proteomes" id="UP001187192"/>
    </source>
</evidence>
<protein>
    <submittedName>
        <fullName evidence="1">Uncharacterized protein</fullName>
    </submittedName>
</protein>
<keyword evidence="2" id="KW-1185">Reference proteome</keyword>
<dbReference type="EMBL" id="BTGU01000003">
    <property type="protein sequence ID" value="GMN32385.1"/>
    <property type="molecule type" value="Genomic_DNA"/>
</dbReference>
<dbReference type="Proteomes" id="UP001187192">
    <property type="component" value="Unassembled WGS sequence"/>
</dbReference>
<dbReference type="AlphaFoldDB" id="A0AA87ZI43"/>
<proteinExistence type="predicted"/>
<reference evidence="1" key="1">
    <citation type="submission" date="2023-07" db="EMBL/GenBank/DDBJ databases">
        <title>draft genome sequence of fig (Ficus carica).</title>
        <authorList>
            <person name="Takahashi T."/>
            <person name="Nishimura K."/>
        </authorList>
    </citation>
    <scope>NUCLEOTIDE SEQUENCE</scope>
</reference>
<evidence type="ECO:0000313" key="1">
    <source>
        <dbReference type="EMBL" id="GMN32385.1"/>
    </source>
</evidence>
<gene>
    <name evidence="1" type="ORF">TIFTF001_003653</name>
</gene>